<evidence type="ECO:0000259" key="4">
    <source>
        <dbReference type="Pfam" id="PF02894"/>
    </source>
</evidence>
<dbReference type="RefSeq" id="XP_028474665.1">
    <property type="nucleotide sequence ID" value="XM_028617358.1"/>
</dbReference>
<dbReference type="Pfam" id="PF01408">
    <property type="entry name" value="GFO_IDH_MocA"/>
    <property type="match status" value="1"/>
</dbReference>
<keyword evidence="6" id="KW-1185">Reference proteome</keyword>
<protein>
    <recommendedName>
        <fullName evidence="7">Gfo/Idh/MocA-like oxidoreductase N-terminal domain-containing protein</fullName>
    </recommendedName>
</protein>
<reference evidence="5 6" key="1">
    <citation type="submission" date="2018-11" db="EMBL/GenBank/DDBJ databases">
        <title>Genome sequence of Apiotrichum porosum DSM 27194.</title>
        <authorList>
            <person name="Aliyu H."/>
            <person name="Gorte O."/>
            <person name="Ochsenreither K."/>
        </authorList>
    </citation>
    <scope>NUCLEOTIDE SEQUENCE [LARGE SCALE GENOMIC DNA]</scope>
    <source>
        <strain evidence="5 6">DSM 27194</strain>
    </source>
</reference>
<evidence type="ECO:0000313" key="6">
    <source>
        <dbReference type="Proteomes" id="UP000279236"/>
    </source>
</evidence>
<comment type="similarity">
    <text evidence="1">Belongs to the Gfo/Idh/MocA family.</text>
</comment>
<dbReference type="PANTHER" id="PTHR43708">
    <property type="entry name" value="CONSERVED EXPRESSED OXIDOREDUCTASE (EUROFUNG)"/>
    <property type="match status" value="1"/>
</dbReference>
<evidence type="ECO:0000313" key="5">
    <source>
        <dbReference type="EMBL" id="RSH79518.1"/>
    </source>
</evidence>
<dbReference type="GO" id="GO:0000166">
    <property type="term" value="F:nucleotide binding"/>
    <property type="evidence" value="ECO:0007669"/>
    <property type="project" value="InterPro"/>
</dbReference>
<dbReference type="InterPro" id="IPR051317">
    <property type="entry name" value="Gfo/Idh/MocA_oxidoreduct"/>
</dbReference>
<evidence type="ECO:0008006" key="7">
    <source>
        <dbReference type="Google" id="ProtNLM"/>
    </source>
</evidence>
<dbReference type="Proteomes" id="UP000279236">
    <property type="component" value="Unassembled WGS sequence"/>
</dbReference>
<keyword evidence="2" id="KW-0560">Oxidoreductase</keyword>
<name>A0A427XL03_9TREE</name>
<organism evidence="5 6">
    <name type="scientific">Apiotrichum porosum</name>
    <dbReference type="NCBI Taxonomy" id="105984"/>
    <lineage>
        <taxon>Eukaryota</taxon>
        <taxon>Fungi</taxon>
        <taxon>Dikarya</taxon>
        <taxon>Basidiomycota</taxon>
        <taxon>Agaricomycotina</taxon>
        <taxon>Tremellomycetes</taxon>
        <taxon>Trichosporonales</taxon>
        <taxon>Trichosporonaceae</taxon>
        <taxon>Apiotrichum</taxon>
    </lineage>
</organism>
<evidence type="ECO:0000256" key="1">
    <source>
        <dbReference type="ARBA" id="ARBA00010928"/>
    </source>
</evidence>
<dbReference type="Gene3D" id="3.40.50.720">
    <property type="entry name" value="NAD(P)-binding Rossmann-like Domain"/>
    <property type="match status" value="1"/>
</dbReference>
<feature type="domain" description="Gfo/Idh/MocA-like oxidoreductase C-terminal" evidence="4">
    <location>
        <begin position="137"/>
        <end position="361"/>
    </location>
</feature>
<dbReference type="GO" id="GO:0016491">
    <property type="term" value="F:oxidoreductase activity"/>
    <property type="evidence" value="ECO:0007669"/>
    <property type="project" value="UniProtKB-KW"/>
</dbReference>
<dbReference type="InterPro" id="IPR000683">
    <property type="entry name" value="Gfo/Idh/MocA-like_OxRdtase_N"/>
</dbReference>
<proteinExistence type="inferred from homology"/>
<dbReference type="GeneID" id="39586113"/>
<gene>
    <name evidence="5" type="ORF">EHS24_001570</name>
</gene>
<accession>A0A427XL03</accession>
<dbReference type="OrthoDB" id="446809at2759"/>
<dbReference type="Gene3D" id="3.30.360.10">
    <property type="entry name" value="Dihydrodipicolinate Reductase, domain 2"/>
    <property type="match status" value="1"/>
</dbReference>
<comment type="caution">
    <text evidence="5">The sequence shown here is derived from an EMBL/GenBank/DDBJ whole genome shotgun (WGS) entry which is preliminary data.</text>
</comment>
<dbReference type="Pfam" id="PF02894">
    <property type="entry name" value="GFO_IDH_MocA_C"/>
    <property type="match status" value="1"/>
</dbReference>
<dbReference type="STRING" id="105984.A0A427XL03"/>
<dbReference type="AlphaFoldDB" id="A0A427XL03"/>
<feature type="domain" description="Gfo/Idh/MocA-like oxidoreductase N-terminal" evidence="3">
    <location>
        <begin position="4"/>
        <end position="123"/>
    </location>
</feature>
<dbReference type="EMBL" id="RSCE01000010">
    <property type="protein sequence ID" value="RSH79518.1"/>
    <property type="molecule type" value="Genomic_DNA"/>
</dbReference>
<sequence length="364" mass="40355">MAPLRVSILGTGLSLQAFHNPLIVALPDQFVVHSVFERSNRGKAKEVCGDSIKVVTTIDEVLNDKDVDVVVVSTPNNTHYPYAKAALEAGKHVMVEKPVTPTVQEAEELAALAKSKNLVFCVYQNRRWDADFLTLQQLIKDNKLGPVHEMHTRFDRYRPLPANHVAGGWKETPGQHNEAIYNLGSHIIDQAVTLFGVPDKVWCRNYDERGIGLDEAFEMELIFPAQPGSKTPLAVHLGASILSSVPRHLRYLVKGATGSFEKFGLDPQEPFLRGGKTVADEGYGIESEDAWGELSVCTEGKWTTTKVPSAKGWYPSIYSSMHDAIVNNDPSRLAIKPEQAIWTMRIIELGMQSSKEGRVIDVQK</sequence>
<evidence type="ECO:0000259" key="3">
    <source>
        <dbReference type="Pfam" id="PF01408"/>
    </source>
</evidence>
<dbReference type="InterPro" id="IPR036291">
    <property type="entry name" value="NAD(P)-bd_dom_sf"/>
</dbReference>
<dbReference type="InterPro" id="IPR004104">
    <property type="entry name" value="Gfo/Idh/MocA-like_OxRdtase_C"/>
</dbReference>
<dbReference type="PANTHER" id="PTHR43708:SF5">
    <property type="entry name" value="CONSERVED EXPRESSED OXIDOREDUCTASE (EUROFUNG)-RELATED"/>
    <property type="match status" value="1"/>
</dbReference>
<evidence type="ECO:0000256" key="2">
    <source>
        <dbReference type="ARBA" id="ARBA00023002"/>
    </source>
</evidence>
<dbReference type="SUPFAM" id="SSF51735">
    <property type="entry name" value="NAD(P)-binding Rossmann-fold domains"/>
    <property type="match status" value="1"/>
</dbReference>